<evidence type="ECO:0000256" key="5">
    <source>
        <dbReference type="ARBA" id="ARBA00022801"/>
    </source>
</evidence>
<proteinExistence type="inferred from homology"/>
<comment type="similarity">
    <text evidence="7">Belongs to the PINc/VapC protein family.</text>
</comment>
<keyword evidence="4" id="KW-0479">Metal-binding</keyword>
<dbReference type="Gene3D" id="3.40.50.1010">
    <property type="entry name" value="5'-nuclease"/>
    <property type="match status" value="1"/>
</dbReference>
<evidence type="ECO:0000256" key="2">
    <source>
        <dbReference type="ARBA" id="ARBA00022649"/>
    </source>
</evidence>
<dbReference type="InterPro" id="IPR050556">
    <property type="entry name" value="Type_II_TA_system_RNase"/>
</dbReference>
<dbReference type="PANTHER" id="PTHR33653:SF1">
    <property type="entry name" value="RIBONUCLEASE VAPC2"/>
    <property type="match status" value="1"/>
</dbReference>
<dbReference type="GO" id="GO:0016787">
    <property type="term" value="F:hydrolase activity"/>
    <property type="evidence" value="ECO:0007669"/>
    <property type="project" value="UniProtKB-KW"/>
</dbReference>
<name>A0A1W1E293_9ZZZZ</name>
<dbReference type="HAMAP" id="MF_00265">
    <property type="entry name" value="VapC_Nob1"/>
    <property type="match status" value="1"/>
</dbReference>
<evidence type="ECO:0000256" key="4">
    <source>
        <dbReference type="ARBA" id="ARBA00022723"/>
    </source>
</evidence>
<dbReference type="InterPro" id="IPR022907">
    <property type="entry name" value="VapC_family"/>
</dbReference>
<dbReference type="AlphaFoldDB" id="A0A1W1E293"/>
<keyword evidence="2" id="KW-1277">Toxin-antitoxin system</keyword>
<dbReference type="CDD" id="cd18735">
    <property type="entry name" value="PIN_HiVapC1-like"/>
    <property type="match status" value="1"/>
</dbReference>
<evidence type="ECO:0000256" key="7">
    <source>
        <dbReference type="ARBA" id="ARBA00038093"/>
    </source>
</evidence>
<dbReference type="InterPro" id="IPR029060">
    <property type="entry name" value="PIN-like_dom_sf"/>
</dbReference>
<evidence type="ECO:0000259" key="8">
    <source>
        <dbReference type="Pfam" id="PF01850"/>
    </source>
</evidence>
<protein>
    <submittedName>
        <fullName evidence="9">VapC toxin protein</fullName>
    </submittedName>
</protein>
<dbReference type="SUPFAM" id="SSF88723">
    <property type="entry name" value="PIN domain-like"/>
    <property type="match status" value="1"/>
</dbReference>
<comment type="cofactor">
    <cofactor evidence="1">
        <name>Mg(2+)</name>
        <dbReference type="ChEBI" id="CHEBI:18420"/>
    </cofactor>
</comment>
<gene>
    <name evidence="9" type="ORF">MNB_SUP05-SYMBIONT-5-609</name>
</gene>
<keyword evidence="6" id="KW-0460">Magnesium</keyword>
<accession>A0A1W1E293</accession>
<dbReference type="GO" id="GO:0046872">
    <property type="term" value="F:metal ion binding"/>
    <property type="evidence" value="ECO:0007669"/>
    <property type="project" value="UniProtKB-KW"/>
</dbReference>
<evidence type="ECO:0000256" key="3">
    <source>
        <dbReference type="ARBA" id="ARBA00022722"/>
    </source>
</evidence>
<dbReference type="Pfam" id="PF01850">
    <property type="entry name" value="PIN"/>
    <property type="match status" value="1"/>
</dbReference>
<dbReference type="PANTHER" id="PTHR33653">
    <property type="entry name" value="RIBONUCLEASE VAPC2"/>
    <property type="match status" value="1"/>
</dbReference>
<sequence length="134" mass="15395">MIDYILDTNICIYIINQSPQQVLRKFRELDYRQISISTITYGELFYGISKSNNFVKSKASLDKFTQNIRIMPIEHKVASHYGDIRATLSKQGNIIGNNDIWIAAHTRSLGATLVSNNLREFDRVAGLKTQNWIK</sequence>
<keyword evidence="5" id="KW-0378">Hydrolase</keyword>
<keyword evidence="3" id="KW-0540">Nuclease</keyword>
<organism evidence="9">
    <name type="scientific">hydrothermal vent metagenome</name>
    <dbReference type="NCBI Taxonomy" id="652676"/>
    <lineage>
        <taxon>unclassified sequences</taxon>
        <taxon>metagenomes</taxon>
        <taxon>ecological metagenomes</taxon>
    </lineage>
</organism>
<evidence type="ECO:0000313" key="9">
    <source>
        <dbReference type="EMBL" id="SFV88090.1"/>
    </source>
</evidence>
<evidence type="ECO:0000256" key="1">
    <source>
        <dbReference type="ARBA" id="ARBA00001946"/>
    </source>
</evidence>
<reference evidence="9" key="1">
    <citation type="submission" date="2016-10" db="EMBL/GenBank/DDBJ databases">
        <authorList>
            <person name="de Groot N.N."/>
        </authorList>
    </citation>
    <scope>NUCLEOTIDE SEQUENCE</scope>
</reference>
<evidence type="ECO:0000256" key="6">
    <source>
        <dbReference type="ARBA" id="ARBA00022842"/>
    </source>
</evidence>
<dbReference type="InterPro" id="IPR002716">
    <property type="entry name" value="PIN_dom"/>
</dbReference>
<feature type="domain" description="PIN" evidence="8">
    <location>
        <begin position="4"/>
        <end position="126"/>
    </location>
</feature>
<dbReference type="GO" id="GO:0004540">
    <property type="term" value="F:RNA nuclease activity"/>
    <property type="evidence" value="ECO:0007669"/>
    <property type="project" value="InterPro"/>
</dbReference>
<dbReference type="EMBL" id="FPHZ01000129">
    <property type="protein sequence ID" value="SFV88090.1"/>
    <property type="molecule type" value="Genomic_DNA"/>
</dbReference>